<evidence type="ECO:0000256" key="2">
    <source>
        <dbReference type="ARBA" id="ARBA00001946"/>
    </source>
</evidence>
<dbReference type="GO" id="GO:0043138">
    <property type="term" value="F:3'-5' DNA helicase activity"/>
    <property type="evidence" value="ECO:0007669"/>
    <property type="project" value="UniProtKB-EC"/>
</dbReference>
<accession>A0A8X7XJ15</accession>
<evidence type="ECO:0000256" key="21">
    <source>
        <dbReference type="SAM" id="Coils"/>
    </source>
</evidence>
<evidence type="ECO:0000256" key="5">
    <source>
        <dbReference type="ARBA" id="ARBA00005446"/>
    </source>
</evidence>
<keyword evidence="14" id="KW-0238">DNA-binding</keyword>
<comment type="similarity">
    <text evidence="5 20">Belongs to the helicase family. RecQ subfamily.</text>
</comment>
<dbReference type="Proteomes" id="UP000886611">
    <property type="component" value="Unassembled WGS sequence"/>
</dbReference>
<evidence type="ECO:0000259" key="24">
    <source>
        <dbReference type="PROSITE" id="PS51194"/>
    </source>
</evidence>
<evidence type="ECO:0000256" key="18">
    <source>
        <dbReference type="ARBA" id="ARBA00048778"/>
    </source>
</evidence>
<dbReference type="EMBL" id="JAATIS010000220">
    <property type="protein sequence ID" value="KAG2468877.1"/>
    <property type="molecule type" value="Genomic_DNA"/>
</dbReference>
<evidence type="ECO:0000256" key="20">
    <source>
        <dbReference type="RuleBase" id="RU364117"/>
    </source>
</evidence>
<dbReference type="GO" id="GO:0005634">
    <property type="term" value="C:nucleus"/>
    <property type="evidence" value="ECO:0007669"/>
    <property type="project" value="UniProtKB-SubCell"/>
</dbReference>
<evidence type="ECO:0000256" key="10">
    <source>
        <dbReference type="ARBA" id="ARBA00022806"/>
    </source>
</evidence>
<keyword evidence="11" id="KW-0862">Zinc</keyword>
<dbReference type="GO" id="GO:0005524">
    <property type="term" value="F:ATP binding"/>
    <property type="evidence" value="ECO:0007669"/>
    <property type="project" value="UniProtKB-KW"/>
</dbReference>
<dbReference type="GO" id="GO:0009378">
    <property type="term" value="F:four-way junction helicase activity"/>
    <property type="evidence" value="ECO:0007669"/>
    <property type="project" value="TreeGrafter"/>
</dbReference>
<evidence type="ECO:0000256" key="17">
    <source>
        <dbReference type="ARBA" id="ARBA00034617"/>
    </source>
</evidence>
<protein>
    <recommendedName>
        <fullName evidence="20">ATP-dependent DNA helicase</fullName>
        <ecNumber evidence="20">5.6.2.4</ecNumber>
    </recommendedName>
</protein>
<dbReference type="Pfam" id="PF16124">
    <property type="entry name" value="RecQ_Zn_bind"/>
    <property type="match status" value="1"/>
</dbReference>
<comment type="cofactor">
    <cofactor evidence="3">
        <name>Zn(2+)</name>
        <dbReference type="ChEBI" id="CHEBI:29105"/>
    </cofactor>
</comment>
<proteinExistence type="inferred from homology"/>
<organism evidence="25 26">
    <name type="scientific">Polypterus senegalus</name>
    <name type="common">Senegal bichir</name>
    <dbReference type="NCBI Taxonomy" id="55291"/>
    <lineage>
        <taxon>Eukaryota</taxon>
        <taxon>Metazoa</taxon>
        <taxon>Chordata</taxon>
        <taxon>Craniata</taxon>
        <taxon>Vertebrata</taxon>
        <taxon>Euteleostomi</taxon>
        <taxon>Actinopterygii</taxon>
        <taxon>Polypteriformes</taxon>
        <taxon>Polypteridae</taxon>
        <taxon>Polypterus</taxon>
    </lineage>
</organism>
<dbReference type="Pfam" id="PF00270">
    <property type="entry name" value="DEAD"/>
    <property type="match status" value="1"/>
</dbReference>
<name>A0A8X7XJ15_POLSE</name>
<dbReference type="GO" id="GO:0005694">
    <property type="term" value="C:chromosome"/>
    <property type="evidence" value="ECO:0007669"/>
    <property type="project" value="TreeGrafter"/>
</dbReference>
<evidence type="ECO:0000256" key="1">
    <source>
        <dbReference type="ARBA" id="ARBA00001936"/>
    </source>
</evidence>
<dbReference type="SUPFAM" id="SSF52540">
    <property type="entry name" value="P-loop containing nucleoside triphosphate hydrolases"/>
    <property type="match status" value="2"/>
</dbReference>
<evidence type="ECO:0000259" key="23">
    <source>
        <dbReference type="PROSITE" id="PS51192"/>
    </source>
</evidence>
<feature type="domain" description="Helicase ATP-binding" evidence="23">
    <location>
        <begin position="166"/>
        <end position="341"/>
    </location>
</feature>
<evidence type="ECO:0000256" key="9">
    <source>
        <dbReference type="ARBA" id="ARBA00022801"/>
    </source>
</evidence>
<feature type="non-terminal residue" evidence="25">
    <location>
        <position position="1"/>
    </location>
</feature>
<dbReference type="CDD" id="cd18015">
    <property type="entry name" value="DEXHc_RecQ1"/>
    <property type="match status" value="1"/>
</dbReference>
<evidence type="ECO:0000256" key="16">
    <source>
        <dbReference type="ARBA" id="ARBA00023242"/>
    </source>
</evidence>
<keyword evidence="12 20" id="KW-0067">ATP-binding</keyword>
<dbReference type="InterPro" id="IPR032284">
    <property type="entry name" value="RecQ_Zn-bd"/>
</dbReference>
<comment type="catalytic activity">
    <reaction evidence="19">
        <text>dATP + H2O = dADP + phosphate + H(+)</text>
        <dbReference type="Rhea" id="RHEA:51908"/>
        <dbReference type="ChEBI" id="CHEBI:15377"/>
        <dbReference type="ChEBI" id="CHEBI:15378"/>
        <dbReference type="ChEBI" id="CHEBI:43474"/>
        <dbReference type="ChEBI" id="CHEBI:57667"/>
        <dbReference type="ChEBI" id="CHEBI:61404"/>
    </reaction>
    <physiologicalReaction direction="left-to-right" evidence="19">
        <dbReference type="Rhea" id="RHEA:51909"/>
    </physiologicalReaction>
</comment>
<reference evidence="25 26" key="1">
    <citation type="journal article" date="2021" name="Cell">
        <title>Tracing the genetic footprints of vertebrate landing in non-teleost ray-finned fishes.</title>
        <authorList>
            <person name="Bi X."/>
            <person name="Wang K."/>
            <person name="Yang L."/>
            <person name="Pan H."/>
            <person name="Jiang H."/>
            <person name="Wei Q."/>
            <person name="Fang M."/>
            <person name="Yu H."/>
            <person name="Zhu C."/>
            <person name="Cai Y."/>
            <person name="He Y."/>
            <person name="Gan X."/>
            <person name="Zeng H."/>
            <person name="Yu D."/>
            <person name="Zhu Y."/>
            <person name="Jiang H."/>
            <person name="Qiu Q."/>
            <person name="Yang H."/>
            <person name="Zhang Y.E."/>
            <person name="Wang W."/>
            <person name="Zhu M."/>
            <person name="He S."/>
            <person name="Zhang G."/>
        </authorList>
    </citation>
    <scope>NUCLEOTIDE SEQUENCE [LARGE SCALE GENOMIC DNA]</scope>
    <source>
        <strain evidence="25">Bchr_013</strain>
    </source>
</reference>
<evidence type="ECO:0000256" key="4">
    <source>
        <dbReference type="ARBA" id="ARBA00004123"/>
    </source>
</evidence>
<feature type="non-terminal residue" evidence="25">
    <location>
        <position position="874"/>
    </location>
</feature>
<evidence type="ECO:0000256" key="22">
    <source>
        <dbReference type="SAM" id="MobiDB-lite"/>
    </source>
</evidence>
<dbReference type="GO" id="GO:0000724">
    <property type="term" value="P:double-strand break repair via homologous recombination"/>
    <property type="evidence" value="ECO:0007669"/>
    <property type="project" value="TreeGrafter"/>
</dbReference>
<dbReference type="Gene3D" id="1.10.10.10">
    <property type="entry name" value="Winged helix-like DNA-binding domain superfamily/Winged helix DNA-binding domain"/>
    <property type="match status" value="1"/>
</dbReference>
<dbReference type="GO" id="GO:0005737">
    <property type="term" value="C:cytoplasm"/>
    <property type="evidence" value="ECO:0007669"/>
    <property type="project" value="TreeGrafter"/>
</dbReference>
<dbReference type="FunFam" id="1.10.10.10:FF:000306">
    <property type="entry name" value="ATP-dependent DNA helicase"/>
    <property type="match status" value="1"/>
</dbReference>
<evidence type="ECO:0000256" key="13">
    <source>
        <dbReference type="ARBA" id="ARBA00022990"/>
    </source>
</evidence>
<dbReference type="GO" id="GO:0016787">
    <property type="term" value="F:hydrolase activity"/>
    <property type="evidence" value="ECO:0007669"/>
    <property type="project" value="UniProtKB-KW"/>
</dbReference>
<dbReference type="Gene3D" id="3.40.50.300">
    <property type="entry name" value="P-loop containing nucleotide triphosphate hydrolases"/>
    <property type="match status" value="2"/>
</dbReference>
<dbReference type="PANTHER" id="PTHR13710">
    <property type="entry name" value="DNA HELICASE RECQ FAMILY MEMBER"/>
    <property type="match status" value="1"/>
</dbReference>
<keyword evidence="13" id="KW-0007">Acetylation</keyword>
<feature type="compositionally biased region" description="Basic residues" evidence="22">
    <location>
        <begin position="688"/>
        <end position="699"/>
    </location>
</feature>
<keyword evidence="9 20" id="KW-0378">Hydrolase</keyword>
<feature type="coiled-coil region" evidence="21">
    <location>
        <begin position="70"/>
        <end position="111"/>
    </location>
</feature>
<comment type="cofactor">
    <cofactor evidence="2">
        <name>Mg(2+)</name>
        <dbReference type="ChEBI" id="CHEBI:18420"/>
    </cofactor>
</comment>
<sequence>MNLSDVSYFKYHRKMEKKNTKRDKIMAKLTVLETLHTALASSSSTLLAVRKRDQHVSLWLCELCWNAIKQSEIKKELDSINSELTALELQISDLEERRNELIAYKSRLKKKHDQHLKENDGASSSKEELDLQIYKKKDFPWSQKIQSALVDVFKLSNFRPLQLQTINITMSRKDIFLIMPTGGGKSLCYQLPAVCSDGFTLVIAPLVSLMEDQIMFLEKFGISAATLNASSSKEHAKWVQNAMLNKSSDFKLLYVTPEKISKSKLFMSKLEKAYHLGRLSRIAVDEVHCCSQWGHDFRPDYKVLGILKRQFPNVPVIGLTATATSSVLKDCQKILCLDKVITLTASFNRPNLYYEVRQKPSSSEDFTEDIVRLINQRYKDQSGIIYCFSQKDSECVSLNLQKLGIKAMPYHANMEASDKSSVHRKWTSNQIQIVVATVAFGMGIDKPDVRFVIHHSLSKSMENYYQESGRAGRDDERADCILYYSFGDIFKVSSMVVMENVGQQKLYQMVTYCLDVQRCRRTLIAQHFDEVWDSKKCNEMCDSCHDDAACEAVDVADHGRNLVKILQHTQQLDEKLTPLKLIDSWLGKGAAKNRVSSVAPPKLSRLEMEAVIAYLLVHQYLREDFSFTPYATISYIKLGPKADLLKNEKHTVIMKMRTRCKPSNSEEDLVSKPGVEESPSGASNNKPSVKKKRSSKKPKLPPNDDNLSLEKLPEISITRIAKQENLPNGYMTQSDTEQAAIEVEVQINNDISPLQGKQKISTPKKKKISCQMKDSSHQGKCPPKENLSSTASEASIMSAAAVEELSDLRSYYCKQLQRINYISRENLQDLESRAVRCDKSLLKIFRHGCGPSLARGARSLWTRVSMRRKYFIRK</sequence>
<gene>
    <name evidence="25" type="primary">Recql</name>
    <name evidence="25" type="ORF">GTO96_0004798</name>
</gene>
<dbReference type="FunFam" id="3.40.50.300:FF:000596">
    <property type="entry name" value="ATP-dependent DNA helicase"/>
    <property type="match status" value="1"/>
</dbReference>
<comment type="catalytic activity">
    <reaction evidence="18">
        <text>ATP + H2O = ADP + phosphate + H(+)</text>
        <dbReference type="Rhea" id="RHEA:13065"/>
        <dbReference type="ChEBI" id="CHEBI:15377"/>
        <dbReference type="ChEBI" id="CHEBI:15378"/>
        <dbReference type="ChEBI" id="CHEBI:30616"/>
        <dbReference type="ChEBI" id="CHEBI:43474"/>
        <dbReference type="ChEBI" id="CHEBI:456216"/>
    </reaction>
    <physiologicalReaction direction="left-to-right" evidence="18">
        <dbReference type="Rhea" id="RHEA:13066"/>
    </physiologicalReaction>
</comment>
<dbReference type="NCBIfam" id="TIGR00614">
    <property type="entry name" value="recQ_fam"/>
    <property type="match status" value="1"/>
</dbReference>
<evidence type="ECO:0000256" key="3">
    <source>
        <dbReference type="ARBA" id="ARBA00001947"/>
    </source>
</evidence>
<comment type="cofactor">
    <cofactor evidence="1">
        <name>Mn(2+)</name>
        <dbReference type="ChEBI" id="CHEBI:29035"/>
    </cofactor>
</comment>
<dbReference type="SMART" id="SM00490">
    <property type="entry name" value="HELICc"/>
    <property type="match status" value="1"/>
</dbReference>
<dbReference type="PROSITE" id="PS51192">
    <property type="entry name" value="HELICASE_ATP_BIND_1"/>
    <property type="match status" value="1"/>
</dbReference>
<dbReference type="InterPro" id="IPR027417">
    <property type="entry name" value="P-loop_NTPase"/>
</dbReference>
<evidence type="ECO:0000256" key="8">
    <source>
        <dbReference type="ARBA" id="ARBA00022741"/>
    </source>
</evidence>
<comment type="catalytic activity">
    <reaction evidence="17 20">
        <text>Couples ATP hydrolysis with the unwinding of duplex DNA by translocating in the 3'-5' direction.</text>
        <dbReference type="EC" id="5.6.2.4"/>
    </reaction>
</comment>
<dbReference type="PANTHER" id="PTHR13710:SF105">
    <property type="entry name" value="ATP-DEPENDENT DNA HELICASE Q1"/>
    <property type="match status" value="1"/>
</dbReference>
<evidence type="ECO:0000256" key="7">
    <source>
        <dbReference type="ARBA" id="ARBA00022723"/>
    </source>
</evidence>
<dbReference type="CDD" id="cd18794">
    <property type="entry name" value="SF2_C_RecQ"/>
    <property type="match status" value="1"/>
</dbReference>
<dbReference type="InterPro" id="IPR014001">
    <property type="entry name" value="Helicase_ATP-bd"/>
</dbReference>
<comment type="subcellular location">
    <subcellularLocation>
        <location evidence="4 20">Nucleus</location>
    </subcellularLocation>
</comment>
<keyword evidence="15" id="KW-0413">Isomerase</keyword>
<dbReference type="AlphaFoldDB" id="A0A8X7XJ15"/>
<evidence type="ECO:0000256" key="11">
    <source>
        <dbReference type="ARBA" id="ARBA00022833"/>
    </source>
</evidence>
<keyword evidence="16 20" id="KW-0539">Nucleus</keyword>
<evidence type="ECO:0000256" key="19">
    <source>
        <dbReference type="ARBA" id="ARBA00051437"/>
    </source>
</evidence>
<dbReference type="Pfam" id="PF00271">
    <property type="entry name" value="Helicase_C"/>
    <property type="match status" value="1"/>
</dbReference>
<evidence type="ECO:0000256" key="6">
    <source>
        <dbReference type="ARBA" id="ARBA00022553"/>
    </source>
</evidence>
<evidence type="ECO:0000256" key="12">
    <source>
        <dbReference type="ARBA" id="ARBA00022840"/>
    </source>
</evidence>
<dbReference type="GO" id="GO:0003677">
    <property type="term" value="F:DNA binding"/>
    <property type="evidence" value="ECO:0007669"/>
    <property type="project" value="UniProtKB-KW"/>
</dbReference>
<keyword evidence="8 20" id="KW-0547">Nucleotide-binding</keyword>
<keyword evidence="26" id="KW-1185">Reference proteome</keyword>
<dbReference type="FunFam" id="3.40.50.300:FF:000752">
    <property type="entry name" value="ATP-dependent DNA helicase"/>
    <property type="match status" value="1"/>
</dbReference>
<evidence type="ECO:0000313" key="26">
    <source>
        <dbReference type="Proteomes" id="UP000886611"/>
    </source>
</evidence>
<feature type="domain" description="Helicase C-terminal" evidence="24">
    <location>
        <begin position="365"/>
        <end position="517"/>
    </location>
</feature>
<dbReference type="InterPro" id="IPR001650">
    <property type="entry name" value="Helicase_C-like"/>
</dbReference>
<dbReference type="PROSITE" id="PS51194">
    <property type="entry name" value="HELICASE_CTER"/>
    <property type="match status" value="1"/>
</dbReference>
<feature type="region of interest" description="Disordered" evidence="22">
    <location>
        <begin position="656"/>
        <end position="711"/>
    </location>
</feature>
<keyword evidence="10 20" id="KW-0347">Helicase</keyword>
<dbReference type="EC" id="5.6.2.4" evidence="20"/>
<keyword evidence="7" id="KW-0479">Metal-binding</keyword>
<evidence type="ECO:0000313" key="25">
    <source>
        <dbReference type="EMBL" id="KAG2468877.1"/>
    </source>
</evidence>
<dbReference type="InterPro" id="IPR011545">
    <property type="entry name" value="DEAD/DEAH_box_helicase_dom"/>
</dbReference>
<keyword evidence="21" id="KW-0175">Coiled coil</keyword>
<dbReference type="InterPro" id="IPR004589">
    <property type="entry name" value="DNA_helicase_ATP-dep_RecQ"/>
</dbReference>
<comment type="caution">
    <text evidence="25">The sequence shown here is derived from an EMBL/GenBank/DDBJ whole genome shotgun (WGS) entry which is preliminary data.</text>
</comment>
<evidence type="ECO:0000256" key="15">
    <source>
        <dbReference type="ARBA" id="ARBA00023235"/>
    </source>
</evidence>
<evidence type="ECO:0000256" key="14">
    <source>
        <dbReference type="ARBA" id="ARBA00023125"/>
    </source>
</evidence>
<dbReference type="GO" id="GO:0046872">
    <property type="term" value="F:metal ion binding"/>
    <property type="evidence" value="ECO:0007669"/>
    <property type="project" value="UniProtKB-KW"/>
</dbReference>
<keyword evidence="6" id="KW-0597">Phosphoprotein</keyword>
<dbReference type="SMART" id="SM00487">
    <property type="entry name" value="DEXDc"/>
    <property type="match status" value="1"/>
</dbReference>
<dbReference type="InterPro" id="IPR036388">
    <property type="entry name" value="WH-like_DNA-bd_sf"/>
</dbReference>